<dbReference type="InterPro" id="IPR036388">
    <property type="entry name" value="WH-like_DNA-bd_sf"/>
</dbReference>
<dbReference type="SUPFAM" id="SSF88659">
    <property type="entry name" value="Sigma3 and sigma4 domains of RNA polymerase sigma factors"/>
    <property type="match status" value="1"/>
</dbReference>
<evidence type="ECO:0000256" key="5">
    <source>
        <dbReference type="ARBA" id="ARBA00023163"/>
    </source>
</evidence>
<dbReference type="InterPro" id="IPR013324">
    <property type="entry name" value="RNA_pol_sigma_r3/r4-like"/>
</dbReference>
<keyword evidence="5" id="KW-0804">Transcription</keyword>
<evidence type="ECO:0000313" key="7">
    <source>
        <dbReference type="EMBL" id="ACQ80863.1"/>
    </source>
</evidence>
<evidence type="ECO:0000256" key="4">
    <source>
        <dbReference type="ARBA" id="ARBA00023125"/>
    </source>
</evidence>
<dbReference type="AlphaFoldDB" id="C5BXI0"/>
<keyword evidence="8" id="KW-1185">Reference proteome</keyword>
<dbReference type="InterPro" id="IPR013325">
    <property type="entry name" value="RNA_pol_sigma_r2"/>
</dbReference>
<evidence type="ECO:0000259" key="6">
    <source>
        <dbReference type="Pfam" id="PF08281"/>
    </source>
</evidence>
<dbReference type="InterPro" id="IPR013249">
    <property type="entry name" value="RNA_pol_sigma70_r4_t2"/>
</dbReference>
<keyword evidence="2" id="KW-0805">Transcription regulation</keyword>
<keyword evidence="3" id="KW-0731">Sigma factor</keyword>
<dbReference type="InterPro" id="IPR039425">
    <property type="entry name" value="RNA_pol_sigma-70-like"/>
</dbReference>
<dbReference type="Gene3D" id="1.10.10.10">
    <property type="entry name" value="Winged helix-like DNA-binding domain superfamily/Winged helix DNA-binding domain"/>
    <property type="match status" value="1"/>
</dbReference>
<dbReference type="Proteomes" id="UP000007962">
    <property type="component" value="Chromosome"/>
</dbReference>
<name>C5BXI0_BEUC1</name>
<dbReference type="PANTHER" id="PTHR43133:SF8">
    <property type="entry name" value="RNA POLYMERASE SIGMA FACTOR HI_1459-RELATED"/>
    <property type="match status" value="1"/>
</dbReference>
<dbReference type="GO" id="GO:0006352">
    <property type="term" value="P:DNA-templated transcription initiation"/>
    <property type="evidence" value="ECO:0007669"/>
    <property type="project" value="InterPro"/>
</dbReference>
<organism evidence="7 8">
    <name type="scientific">Beutenbergia cavernae (strain ATCC BAA-8 / DSM 12333 / CCUG 43141 / JCM 11478 / NBRC 16432 / NCIMB 13614 / HKI 0122)</name>
    <dbReference type="NCBI Taxonomy" id="471853"/>
    <lineage>
        <taxon>Bacteria</taxon>
        <taxon>Bacillati</taxon>
        <taxon>Actinomycetota</taxon>
        <taxon>Actinomycetes</taxon>
        <taxon>Micrococcales</taxon>
        <taxon>Beutenbergiaceae</taxon>
        <taxon>Beutenbergia</taxon>
    </lineage>
</organism>
<dbReference type="KEGG" id="bcv:Bcav_2618"/>
<evidence type="ECO:0000256" key="1">
    <source>
        <dbReference type="ARBA" id="ARBA00010641"/>
    </source>
</evidence>
<dbReference type="Gene3D" id="1.10.1740.10">
    <property type="match status" value="1"/>
</dbReference>
<accession>C5BXI0</accession>
<dbReference type="EMBL" id="CP001618">
    <property type="protein sequence ID" value="ACQ80863.1"/>
    <property type="molecule type" value="Genomic_DNA"/>
</dbReference>
<sequence>MDDSEFEELVVVLHAAVHAYAARRTDPHTADDVAAETFAAVWRRRAAAPSDSTERRAWVFGFARHVLAHAQRAKARQLNLGVRMHAAVMAGLPIVEPDVAERVVDSHEAAGILRRLSPRDVEVLGLVVWDGLSPAEAAAVLGCSVTALTTRLMRVRRHIAALLRAHAYDVDHDLNDEDRRLLGGATEGGPG</sequence>
<evidence type="ECO:0000313" key="8">
    <source>
        <dbReference type="Proteomes" id="UP000007962"/>
    </source>
</evidence>
<dbReference type="HOGENOM" id="CLU_047691_9_2_11"/>
<gene>
    <name evidence="7" type="ordered locus">Bcav_2618</name>
</gene>
<feature type="domain" description="RNA polymerase sigma factor 70 region 4 type 2" evidence="6">
    <location>
        <begin position="112"/>
        <end position="159"/>
    </location>
</feature>
<dbReference type="eggNOG" id="COG1595">
    <property type="taxonomic scope" value="Bacteria"/>
</dbReference>
<comment type="similarity">
    <text evidence="1">Belongs to the sigma-70 factor family. ECF subfamily.</text>
</comment>
<dbReference type="GO" id="GO:0003677">
    <property type="term" value="F:DNA binding"/>
    <property type="evidence" value="ECO:0007669"/>
    <property type="project" value="UniProtKB-KW"/>
</dbReference>
<proteinExistence type="inferred from homology"/>
<evidence type="ECO:0000256" key="2">
    <source>
        <dbReference type="ARBA" id="ARBA00023015"/>
    </source>
</evidence>
<dbReference type="SUPFAM" id="SSF88946">
    <property type="entry name" value="Sigma2 domain of RNA polymerase sigma factors"/>
    <property type="match status" value="1"/>
</dbReference>
<dbReference type="RefSeq" id="WP_015883103.1">
    <property type="nucleotide sequence ID" value="NC_012669.1"/>
</dbReference>
<evidence type="ECO:0000256" key="3">
    <source>
        <dbReference type="ARBA" id="ARBA00023082"/>
    </source>
</evidence>
<dbReference type="GO" id="GO:0016987">
    <property type="term" value="F:sigma factor activity"/>
    <property type="evidence" value="ECO:0007669"/>
    <property type="project" value="UniProtKB-KW"/>
</dbReference>
<reference evidence="7 8" key="1">
    <citation type="journal article" date="2009" name="Stand. Genomic Sci.">
        <title>Complete genome sequence of Beutenbergia cavernae type strain (HKI 0122).</title>
        <authorList>
            <person name="Land M."/>
            <person name="Pukall R."/>
            <person name="Abt B."/>
            <person name="Goker M."/>
            <person name="Rohde M."/>
            <person name="Glavina Del Rio T."/>
            <person name="Tice H."/>
            <person name="Copeland A."/>
            <person name="Cheng J.F."/>
            <person name="Lucas S."/>
            <person name="Chen F."/>
            <person name="Nolan M."/>
            <person name="Bruce D."/>
            <person name="Goodwin L."/>
            <person name="Pitluck S."/>
            <person name="Ivanova N."/>
            <person name="Mavromatis K."/>
            <person name="Ovchinnikova G."/>
            <person name="Pati A."/>
            <person name="Chen A."/>
            <person name="Palaniappan K."/>
            <person name="Hauser L."/>
            <person name="Chang Y.J."/>
            <person name="Jefferies C.C."/>
            <person name="Saunders E."/>
            <person name="Brettin T."/>
            <person name="Detter J.C."/>
            <person name="Han C."/>
            <person name="Chain P."/>
            <person name="Bristow J."/>
            <person name="Eisen J.A."/>
            <person name="Markowitz V."/>
            <person name="Hugenholtz P."/>
            <person name="Kyrpides N.C."/>
            <person name="Klenk H.P."/>
            <person name="Lapidus A."/>
        </authorList>
    </citation>
    <scope>NUCLEOTIDE SEQUENCE [LARGE SCALE GENOMIC DNA]</scope>
    <source>
        <strain evidence="8">ATCC BAA-8 / DSM 12333 / NBRC 16432</strain>
    </source>
</reference>
<keyword evidence="4" id="KW-0238">DNA-binding</keyword>
<dbReference type="STRING" id="471853.Bcav_2618"/>
<dbReference type="Pfam" id="PF08281">
    <property type="entry name" value="Sigma70_r4_2"/>
    <property type="match status" value="1"/>
</dbReference>
<dbReference type="PANTHER" id="PTHR43133">
    <property type="entry name" value="RNA POLYMERASE ECF-TYPE SIGMA FACTO"/>
    <property type="match status" value="1"/>
</dbReference>
<protein>
    <submittedName>
        <fullName evidence="7">RNA polymerase, sigma-24 subunit, ECF subfamily</fullName>
    </submittedName>
</protein>